<gene>
    <name evidence="4" type="ORF">IT41_10660</name>
    <name evidence="5" type="ORF">SAMN04487972_11350</name>
</gene>
<dbReference type="Proteomes" id="UP000182312">
    <property type="component" value="Unassembled WGS sequence"/>
</dbReference>
<dbReference type="eggNOG" id="COG1442">
    <property type="taxonomic scope" value="Bacteria"/>
</dbReference>
<protein>
    <submittedName>
        <fullName evidence="5">Glycosyl transferase family 8</fullName>
    </submittedName>
</protein>
<dbReference type="SUPFAM" id="SSF53448">
    <property type="entry name" value="Nucleotide-diphospho-sugar transferases"/>
    <property type="match status" value="1"/>
</dbReference>
<dbReference type="Pfam" id="PF01501">
    <property type="entry name" value="Glyco_transf_8"/>
    <property type="match status" value="1"/>
</dbReference>
<dbReference type="GO" id="GO:0046872">
    <property type="term" value="F:metal ion binding"/>
    <property type="evidence" value="ECO:0007669"/>
    <property type="project" value="UniProtKB-KW"/>
</dbReference>
<evidence type="ECO:0000256" key="3">
    <source>
        <dbReference type="ARBA" id="ARBA00022723"/>
    </source>
</evidence>
<dbReference type="Proteomes" id="UP000029846">
    <property type="component" value="Unassembled WGS sequence"/>
</dbReference>
<evidence type="ECO:0000313" key="5">
    <source>
        <dbReference type="EMBL" id="SFA55162.1"/>
    </source>
</evidence>
<organism evidence="4 6">
    <name type="scientific">Paracoccus halophilus</name>
    <dbReference type="NCBI Taxonomy" id="376733"/>
    <lineage>
        <taxon>Bacteria</taxon>
        <taxon>Pseudomonadati</taxon>
        <taxon>Pseudomonadota</taxon>
        <taxon>Alphaproteobacteria</taxon>
        <taxon>Rhodobacterales</taxon>
        <taxon>Paracoccaceae</taxon>
        <taxon>Paracoccus</taxon>
    </lineage>
</organism>
<evidence type="ECO:0000313" key="6">
    <source>
        <dbReference type="Proteomes" id="UP000029846"/>
    </source>
</evidence>
<dbReference type="InterPro" id="IPR050748">
    <property type="entry name" value="Glycosyltrans_8_dom-fam"/>
</dbReference>
<dbReference type="InterPro" id="IPR002495">
    <property type="entry name" value="Glyco_trans_8"/>
</dbReference>
<reference evidence="4 6" key="2">
    <citation type="submission" date="2014-10" db="EMBL/GenBank/DDBJ databases">
        <title>Paracoccus sanguinis sp. nov., isolated from clinical specimens of New York State patients.</title>
        <authorList>
            <person name="Mingle L.A."/>
            <person name="Cole J.A."/>
            <person name="Lapierre P."/>
            <person name="Musser K.A."/>
        </authorList>
    </citation>
    <scope>NUCLEOTIDE SEQUENCE [LARGE SCALE GENOMIC DNA]</scope>
    <source>
        <strain evidence="4 6">JCM 14014</strain>
    </source>
</reference>
<dbReference type="PANTHER" id="PTHR13778:SF47">
    <property type="entry name" value="LIPOPOLYSACCHARIDE 1,3-GALACTOSYLTRANSFERASE"/>
    <property type="match status" value="1"/>
</dbReference>
<accession>A0A099F0Y5</accession>
<evidence type="ECO:0000313" key="7">
    <source>
        <dbReference type="Proteomes" id="UP000182312"/>
    </source>
</evidence>
<reference evidence="5 7" key="3">
    <citation type="submission" date="2016-10" db="EMBL/GenBank/DDBJ databases">
        <authorList>
            <person name="de Groot N.N."/>
        </authorList>
    </citation>
    <scope>NUCLEOTIDE SEQUENCE [LARGE SCALE GENOMIC DNA]</scope>
    <source>
        <strain evidence="5 7">CGMCC 1.6117</strain>
    </source>
</reference>
<dbReference type="InterPro" id="IPR029044">
    <property type="entry name" value="Nucleotide-diphossugar_trans"/>
</dbReference>
<keyword evidence="2 5" id="KW-0808">Transferase</keyword>
<dbReference type="STRING" id="376733.SAMN04487972_11350"/>
<dbReference type="EMBL" id="JRKN01000012">
    <property type="protein sequence ID" value="KGJ04355.1"/>
    <property type="molecule type" value="Genomic_DNA"/>
</dbReference>
<dbReference type="GO" id="GO:0016757">
    <property type="term" value="F:glycosyltransferase activity"/>
    <property type="evidence" value="ECO:0007669"/>
    <property type="project" value="UniProtKB-KW"/>
</dbReference>
<dbReference type="RefSeq" id="WP_036740918.1">
    <property type="nucleotide sequence ID" value="NZ_FOJO01000013.1"/>
</dbReference>
<keyword evidence="1" id="KW-0328">Glycosyltransferase</keyword>
<keyword evidence="6" id="KW-1185">Reference proteome</keyword>
<dbReference type="EMBL" id="FOJO01000013">
    <property type="protein sequence ID" value="SFA55162.1"/>
    <property type="molecule type" value="Genomic_DNA"/>
</dbReference>
<reference evidence="4 6" key="1">
    <citation type="submission" date="2014-09" db="EMBL/GenBank/DDBJ databases">
        <authorList>
            <person name="McGinnis J.M."/>
            <person name="Wolfgang W.J."/>
        </authorList>
    </citation>
    <scope>NUCLEOTIDE SEQUENCE [LARGE SCALE GENOMIC DNA]</scope>
    <source>
        <strain evidence="4 6">JCM 14014</strain>
    </source>
</reference>
<evidence type="ECO:0000256" key="2">
    <source>
        <dbReference type="ARBA" id="ARBA00022679"/>
    </source>
</evidence>
<dbReference type="Gene3D" id="3.90.550.10">
    <property type="entry name" value="Spore Coat Polysaccharide Biosynthesis Protein SpsA, Chain A"/>
    <property type="match status" value="1"/>
</dbReference>
<dbReference type="PANTHER" id="PTHR13778">
    <property type="entry name" value="GLYCOSYLTRANSFERASE 8 DOMAIN-CONTAINING PROTEIN"/>
    <property type="match status" value="1"/>
</dbReference>
<name>A0A099F0Y5_9RHOB</name>
<proteinExistence type="predicted"/>
<sequence>MHSAFYITVDDGYLGIGLAQARRLRALWQIDVHVFIEGAGGVQRDEQGAGGVFVHRNLMRDLIPQGLPSTESWPRIVYGRIFAPYLLPQYDRLIYLDADIFPMVAAPELLQIELPGGLAAVQDASTIGSAPRSAGGMSRDDWLRSIGMHTQRYFNAGVMMLDQKKWAAVDFAAGLLAFMARHGQAAHTQDQDFLNCHFQDRWTEISPRFNYQKAHFNYGYERLFAPVFLHFSSFEKPWRQEAAPDTVHGQFFAPYRQMFAAAGIDHRDYLREHREAGIRRLRGELRRWLTRHGVRTGKERRLRQEWQRKSDSLYEGLRADARADRYADMRFTLDARPQPTLSFDGSYLRRSLDVSYAPIE</sequence>
<dbReference type="AlphaFoldDB" id="A0A099F0Y5"/>
<evidence type="ECO:0000313" key="4">
    <source>
        <dbReference type="EMBL" id="KGJ04355.1"/>
    </source>
</evidence>
<evidence type="ECO:0000256" key="1">
    <source>
        <dbReference type="ARBA" id="ARBA00022676"/>
    </source>
</evidence>
<keyword evidence="3" id="KW-0479">Metal-binding</keyword>